<gene>
    <name evidence="1" type="ORF">D5R95_02250</name>
</gene>
<organism evidence="1 2">
    <name type="scientific">Methanosalsum natronophilum</name>
    <dbReference type="NCBI Taxonomy" id="768733"/>
    <lineage>
        <taxon>Archaea</taxon>
        <taxon>Methanobacteriati</taxon>
        <taxon>Methanobacteriota</taxon>
        <taxon>Stenosarchaea group</taxon>
        <taxon>Methanomicrobia</taxon>
        <taxon>Methanosarcinales</taxon>
        <taxon>Methanosarcinaceae</taxon>
        <taxon>Methanosalsum</taxon>
    </lineage>
</organism>
<proteinExistence type="predicted"/>
<protein>
    <submittedName>
        <fullName evidence="1">UPF0280 family protein</fullName>
    </submittedName>
</protein>
<sequence length="189" mass="19555">EITLDPYLPTDDSPECVDRLINAGNSMGIGPMSAVAGTLASLALEAMIAEGANYGIVDNGGDIALINDRETVVGVYTGNSFFQDIGFLIPPNKEILGICTSSGTIGPSISFGFADAAIVFSNDVSLADSAATALGNNANESNIKESFKVLSNSDKILGAVLIIGDKMALYGEVPQIIEANVDFDCITKA</sequence>
<dbReference type="EMBL" id="QZAB01000152">
    <property type="protein sequence ID" value="RQD89405.1"/>
    <property type="molecule type" value="Genomic_DNA"/>
</dbReference>
<name>A0A3R7XVF9_9EURY</name>
<dbReference type="Gene3D" id="3.10.520.10">
    <property type="entry name" value="ApbE-like domains"/>
    <property type="match status" value="1"/>
</dbReference>
<reference evidence="1 2" key="1">
    <citation type="submission" date="2018-08" db="EMBL/GenBank/DDBJ databases">
        <title>The metabolism and importance of syntrophic acetate oxidation coupled to methane or sulfide production in haloalkaline environments.</title>
        <authorList>
            <person name="Timmers P.H.A."/>
            <person name="Vavourakis C.D."/>
            <person name="Sorokin D.Y."/>
            <person name="Sinninghe Damste J.S."/>
            <person name="Muyzer G."/>
            <person name="Stams A.J.M."/>
            <person name="Plugge C.M."/>
        </authorList>
    </citation>
    <scope>NUCLEOTIDE SEQUENCE [LARGE SCALE GENOMIC DNA]</scope>
    <source>
        <strain evidence="1">MSAO_Arc3</strain>
    </source>
</reference>
<evidence type="ECO:0000313" key="2">
    <source>
        <dbReference type="Proteomes" id="UP000284763"/>
    </source>
</evidence>
<dbReference type="InterPro" id="IPR003374">
    <property type="entry name" value="ApbE-like_sf"/>
</dbReference>
<accession>A0A3R7XVF9</accession>
<dbReference type="AlphaFoldDB" id="A0A3R7XVF9"/>
<feature type="non-terminal residue" evidence="1">
    <location>
        <position position="1"/>
    </location>
</feature>
<dbReference type="Proteomes" id="UP000284763">
    <property type="component" value="Unassembled WGS sequence"/>
</dbReference>
<evidence type="ECO:0000313" key="1">
    <source>
        <dbReference type="EMBL" id="RQD89405.1"/>
    </source>
</evidence>
<comment type="caution">
    <text evidence="1">The sequence shown here is derived from an EMBL/GenBank/DDBJ whole genome shotgun (WGS) entry which is preliminary data.</text>
</comment>
<dbReference type="SUPFAM" id="SSF143631">
    <property type="entry name" value="ApbE-like"/>
    <property type="match status" value="1"/>
</dbReference>